<dbReference type="InterPro" id="IPR013780">
    <property type="entry name" value="Glyco_hydro_b"/>
</dbReference>
<dbReference type="InterPro" id="IPR011013">
    <property type="entry name" value="Gal_mutarotase_sf_dom"/>
</dbReference>
<keyword evidence="2 7" id="KW-0732">Signal</keyword>
<dbReference type="GeneID" id="108669324"/>
<reference evidence="10" key="1">
    <citation type="submission" date="2025-08" db="UniProtKB">
        <authorList>
            <consortium name="RefSeq"/>
        </authorList>
    </citation>
    <scope>IDENTIFICATION</scope>
    <source>
        <tissue evidence="10">Whole organism</tissue>
    </source>
</reference>
<keyword evidence="4" id="KW-0325">Glycoprotein</keyword>
<dbReference type="InterPro" id="IPR030459">
    <property type="entry name" value="Glyco_hydro_31_CS"/>
</dbReference>
<keyword evidence="9" id="KW-1185">Reference proteome</keyword>
<dbReference type="OMA" id="HNEIHAN"/>
<dbReference type="OrthoDB" id="1334205at2759"/>
<dbReference type="GO" id="GO:0030246">
    <property type="term" value="F:carbohydrate binding"/>
    <property type="evidence" value="ECO:0007669"/>
    <property type="project" value="InterPro"/>
</dbReference>
<keyword evidence="5 6" id="KW-0326">Glycosidase</keyword>
<feature type="signal peptide" evidence="7">
    <location>
        <begin position="1"/>
        <end position="20"/>
    </location>
</feature>
<protein>
    <submittedName>
        <fullName evidence="10">Sucrase-isomaltase, intestinal</fullName>
    </submittedName>
</protein>
<dbReference type="KEGG" id="hazt:108669324"/>
<dbReference type="Pfam" id="PF01055">
    <property type="entry name" value="Glyco_hydro_31_2nd"/>
    <property type="match status" value="1"/>
</dbReference>
<evidence type="ECO:0000256" key="4">
    <source>
        <dbReference type="ARBA" id="ARBA00023180"/>
    </source>
</evidence>
<dbReference type="Gene3D" id="2.60.40.1760">
    <property type="entry name" value="glycosyl hydrolase (family 31)"/>
    <property type="match status" value="1"/>
</dbReference>
<evidence type="ECO:0000256" key="5">
    <source>
        <dbReference type="ARBA" id="ARBA00023295"/>
    </source>
</evidence>
<dbReference type="SUPFAM" id="SSF74650">
    <property type="entry name" value="Galactose mutarotase-like"/>
    <property type="match status" value="1"/>
</dbReference>
<comment type="similarity">
    <text evidence="1 6">Belongs to the glycosyl hydrolase 31 family.</text>
</comment>
<keyword evidence="3 6" id="KW-0378">Hydrolase</keyword>
<dbReference type="InterPro" id="IPR030458">
    <property type="entry name" value="Glyco_hydro_31_AS"/>
</dbReference>
<dbReference type="PROSITE" id="PS00129">
    <property type="entry name" value="GLYCOSYL_HYDROL_F31_1"/>
    <property type="match status" value="1"/>
</dbReference>
<dbReference type="Gene3D" id="2.60.40.1180">
    <property type="entry name" value="Golgi alpha-mannosidase II"/>
    <property type="match status" value="1"/>
</dbReference>
<name>A0A8B7NER4_HYAAZ</name>
<evidence type="ECO:0000259" key="8">
    <source>
        <dbReference type="Pfam" id="PF01055"/>
    </source>
</evidence>
<dbReference type="Gene3D" id="3.20.20.80">
    <property type="entry name" value="Glycosidases"/>
    <property type="match status" value="1"/>
</dbReference>
<evidence type="ECO:0000256" key="3">
    <source>
        <dbReference type="ARBA" id="ARBA00022801"/>
    </source>
</evidence>
<dbReference type="PANTHER" id="PTHR22762:SF133">
    <property type="entry name" value="P-TYPE DOMAIN-CONTAINING PROTEIN"/>
    <property type="match status" value="1"/>
</dbReference>
<dbReference type="InterPro" id="IPR000322">
    <property type="entry name" value="Glyco_hydro_31_TIM"/>
</dbReference>
<dbReference type="PROSITE" id="PS00707">
    <property type="entry name" value="GLYCOSYL_HYDROL_F31_2"/>
    <property type="match status" value="1"/>
</dbReference>
<evidence type="ECO:0000313" key="10">
    <source>
        <dbReference type="RefSeq" id="XP_018012117.1"/>
    </source>
</evidence>
<dbReference type="GO" id="GO:0004558">
    <property type="term" value="F:alpha-1,4-glucosidase activity"/>
    <property type="evidence" value="ECO:0007669"/>
    <property type="project" value="TreeGrafter"/>
</dbReference>
<evidence type="ECO:0000313" key="9">
    <source>
        <dbReference type="Proteomes" id="UP000694843"/>
    </source>
</evidence>
<evidence type="ECO:0000256" key="1">
    <source>
        <dbReference type="ARBA" id="ARBA00007806"/>
    </source>
</evidence>
<evidence type="ECO:0000256" key="2">
    <source>
        <dbReference type="ARBA" id="ARBA00022729"/>
    </source>
</evidence>
<dbReference type="CDD" id="cd06602">
    <property type="entry name" value="GH31_MGAM_SI_GAA"/>
    <property type="match status" value="1"/>
</dbReference>
<accession>A0A8B7NER4</accession>
<organism evidence="9 10">
    <name type="scientific">Hyalella azteca</name>
    <name type="common">Amphipod</name>
    <dbReference type="NCBI Taxonomy" id="294128"/>
    <lineage>
        <taxon>Eukaryota</taxon>
        <taxon>Metazoa</taxon>
        <taxon>Ecdysozoa</taxon>
        <taxon>Arthropoda</taxon>
        <taxon>Crustacea</taxon>
        <taxon>Multicrustacea</taxon>
        <taxon>Malacostraca</taxon>
        <taxon>Eumalacostraca</taxon>
        <taxon>Peracarida</taxon>
        <taxon>Amphipoda</taxon>
        <taxon>Senticaudata</taxon>
        <taxon>Talitrida</taxon>
        <taxon>Talitroidea</taxon>
        <taxon>Hyalellidae</taxon>
        <taxon>Hyalella</taxon>
    </lineage>
</organism>
<dbReference type="GO" id="GO:0005975">
    <property type="term" value="P:carbohydrate metabolic process"/>
    <property type="evidence" value="ECO:0007669"/>
    <property type="project" value="InterPro"/>
</dbReference>
<feature type="chain" id="PRO_5034925931" evidence="7">
    <location>
        <begin position="21"/>
        <end position="756"/>
    </location>
</feature>
<evidence type="ECO:0000256" key="6">
    <source>
        <dbReference type="RuleBase" id="RU361185"/>
    </source>
</evidence>
<dbReference type="SUPFAM" id="SSF51445">
    <property type="entry name" value="(Trans)glycosidases"/>
    <property type="match status" value="1"/>
</dbReference>
<proteinExistence type="inferred from homology"/>
<dbReference type="CDD" id="cd14752">
    <property type="entry name" value="GH31_N"/>
    <property type="match status" value="1"/>
</dbReference>
<dbReference type="Proteomes" id="UP000694843">
    <property type="component" value="Unplaced"/>
</dbReference>
<dbReference type="PANTHER" id="PTHR22762">
    <property type="entry name" value="ALPHA-GLUCOSIDASE"/>
    <property type="match status" value="1"/>
</dbReference>
<feature type="domain" description="Glycoside hydrolase family 31 TIM barrel" evidence="8">
    <location>
        <begin position="307"/>
        <end position="683"/>
    </location>
</feature>
<sequence>MGSRELTILLLGTCLGLCYAQSAITNIECPVPGNPTTVTEEDCSLYTACVWDAEAGVCHMADNRAAGYYYSTDPVDTGRGFVSTLVKSDRSVTMFGGDINDVRLEVIYHEDTHVQIKLTDSFRERYEVPLAVNLPAVAGSNPAYDVTRGVAGAPVVLNVTRRSNGNEIFRQIGPITFEDQFLQFTVRLASEYLYGFGENVHRELVHSFSPRATYPMFARDRGVSASEDKVNHYGTFPYYVNIEDDDGNSHSVLFLNSNAMEYSTFLLEDGTPALTIRSIGGVIDLHIFTGPTPEDLNKQYSALVGKPTFPPYWSLGFQLCRWGYTSTDEVRAVRQRTADAGIPQDVQTFDIDYMEDFKDFSYDHVKFNDLPQLADELHADNLKMVLILDPSIGVNITDNPPYVTGRAEDVFLKWMTPDLVPTDQPPEADDFLLGNVWPNERSAFPDFMKAATRSWWLDEITYFHRLINFDGLWIDMNEPANFDTDGGQPDHLMCPKNHLEDPPYPTLAAYTPDNAVQRLCDKTLCMSTAANDGSKQLLRYDIHSLYGHSEAEATFNALGSLFPGKRPYLLTRSSYVGTGRYSFHWLGDNVATWDDMAISVVGVIEFNMFGIPMVGADICGFGGATTQELCSRWHQLGAFYPFSRNHNAIGQPDQDPAVWPEVAAVARDAFLTRYKFLPYLYNLFHYGQMVMTGKFNRTAAAGVNLGSVRVLGLPASPTAISVNGVDTDTFTYDSATQVLVLSLNLPLNEDFSILFR</sequence>
<dbReference type="AlphaFoldDB" id="A0A8B7NER4"/>
<dbReference type="InterPro" id="IPR017853">
    <property type="entry name" value="GH"/>
</dbReference>
<gene>
    <name evidence="10" type="primary">LOC108669324</name>
</gene>
<evidence type="ECO:0000256" key="7">
    <source>
        <dbReference type="SAM" id="SignalP"/>
    </source>
</evidence>
<dbReference type="RefSeq" id="XP_018012117.1">
    <property type="nucleotide sequence ID" value="XM_018156628.2"/>
</dbReference>